<dbReference type="InterPro" id="IPR046342">
    <property type="entry name" value="CBS_dom_sf"/>
</dbReference>
<gene>
    <name evidence="11" type="ORF">RE474_07100</name>
</gene>
<protein>
    <submittedName>
        <fullName evidence="11">Glycine betaine/L-proline ABC transporter ATP-binding protein</fullName>
    </submittedName>
</protein>
<dbReference type="InterPro" id="IPR005892">
    <property type="entry name" value="Gly-betaine_transp_ATP-bd"/>
</dbReference>
<dbReference type="GeneID" id="84232471"/>
<keyword evidence="4" id="KW-0547">Nucleotide-binding</keyword>
<dbReference type="Gene3D" id="3.40.50.300">
    <property type="entry name" value="P-loop containing nucleotide triphosphate hydrolases"/>
    <property type="match status" value="1"/>
</dbReference>
<dbReference type="InterPro" id="IPR051921">
    <property type="entry name" value="ABC_osmolyte_uptake_ATP-bind"/>
</dbReference>
<dbReference type="SUPFAM" id="SSF54631">
    <property type="entry name" value="CBS-domain pair"/>
    <property type="match status" value="1"/>
</dbReference>
<keyword evidence="6" id="KW-0029">Amino-acid transport</keyword>
<evidence type="ECO:0000256" key="8">
    <source>
        <dbReference type="PROSITE-ProRule" id="PRU00703"/>
    </source>
</evidence>
<keyword evidence="12" id="KW-1185">Reference proteome</keyword>
<dbReference type="GO" id="GO:0005524">
    <property type="term" value="F:ATP binding"/>
    <property type="evidence" value="ECO:0007669"/>
    <property type="project" value="UniProtKB-KW"/>
</dbReference>
<keyword evidence="5 11" id="KW-0067">ATP-binding</keyword>
<proteinExistence type="inferred from homology"/>
<name>A0AA51YN05_9EURY</name>
<evidence type="ECO:0000256" key="4">
    <source>
        <dbReference type="ARBA" id="ARBA00022741"/>
    </source>
</evidence>
<dbReference type="PROSITE" id="PS00211">
    <property type="entry name" value="ABC_TRANSPORTER_1"/>
    <property type="match status" value="1"/>
</dbReference>
<feature type="domain" description="CBS" evidence="10">
    <location>
        <begin position="284"/>
        <end position="340"/>
    </location>
</feature>
<dbReference type="PANTHER" id="PTHR43869">
    <property type="entry name" value="GLYCINE BETAINE/PROLINE BETAINE TRANSPORT SYSTEM ATP-BINDING PROTEIN PROV"/>
    <property type="match status" value="1"/>
</dbReference>
<dbReference type="CDD" id="cd03294">
    <property type="entry name" value="ABC_Pro_Gly_Betaine"/>
    <property type="match status" value="1"/>
</dbReference>
<dbReference type="GO" id="GO:0016020">
    <property type="term" value="C:membrane"/>
    <property type="evidence" value="ECO:0007669"/>
    <property type="project" value="InterPro"/>
</dbReference>
<evidence type="ECO:0000259" key="9">
    <source>
        <dbReference type="PROSITE" id="PS50893"/>
    </source>
</evidence>
<dbReference type="Pfam" id="PF00571">
    <property type="entry name" value="CBS"/>
    <property type="match status" value="2"/>
</dbReference>
<dbReference type="RefSeq" id="WP_309312222.1">
    <property type="nucleotide sequence ID" value="NZ_CP133592.1"/>
</dbReference>
<dbReference type="AlphaFoldDB" id="A0AA51YN05"/>
<dbReference type="SUPFAM" id="SSF52540">
    <property type="entry name" value="P-loop containing nucleoside triphosphate hydrolases"/>
    <property type="match status" value="1"/>
</dbReference>
<keyword evidence="7" id="KW-0486">Methionine biosynthesis</keyword>
<evidence type="ECO:0000256" key="6">
    <source>
        <dbReference type="ARBA" id="ARBA00022970"/>
    </source>
</evidence>
<dbReference type="GO" id="GO:0031460">
    <property type="term" value="P:glycine betaine transport"/>
    <property type="evidence" value="ECO:0007669"/>
    <property type="project" value="InterPro"/>
</dbReference>
<evidence type="ECO:0000256" key="5">
    <source>
        <dbReference type="ARBA" id="ARBA00022840"/>
    </source>
</evidence>
<dbReference type="Proteomes" id="UP001182908">
    <property type="component" value="Chromosome"/>
</dbReference>
<keyword evidence="2" id="KW-0813">Transport</keyword>
<dbReference type="PROSITE" id="PS50893">
    <property type="entry name" value="ABC_TRANSPORTER_2"/>
    <property type="match status" value="1"/>
</dbReference>
<dbReference type="NCBIfam" id="TIGR01186">
    <property type="entry name" value="proV"/>
    <property type="match status" value="1"/>
</dbReference>
<dbReference type="PROSITE" id="PS51371">
    <property type="entry name" value="CBS"/>
    <property type="match status" value="2"/>
</dbReference>
<dbReference type="GO" id="GO:0009086">
    <property type="term" value="P:methionine biosynthetic process"/>
    <property type="evidence" value="ECO:0007669"/>
    <property type="project" value="UniProtKB-KW"/>
</dbReference>
<dbReference type="InterPro" id="IPR003593">
    <property type="entry name" value="AAA+_ATPase"/>
</dbReference>
<dbReference type="GO" id="GO:0016887">
    <property type="term" value="F:ATP hydrolysis activity"/>
    <property type="evidence" value="ECO:0007669"/>
    <property type="project" value="InterPro"/>
</dbReference>
<dbReference type="KEGG" id="mseb:RE474_07100"/>
<keyword evidence="3" id="KW-0028">Amino-acid biosynthesis</keyword>
<accession>A0AA51YN05</accession>
<dbReference type="Pfam" id="PF00005">
    <property type="entry name" value="ABC_tran"/>
    <property type="match status" value="1"/>
</dbReference>
<dbReference type="Gene3D" id="3.10.580.10">
    <property type="entry name" value="CBS-domain"/>
    <property type="match status" value="1"/>
</dbReference>
<dbReference type="InterPro" id="IPR003439">
    <property type="entry name" value="ABC_transporter-like_ATP-bd"/>
</dbReference>
<dbReference type="FunFam" id="3.40.50.300:FF:000201">
    <property type="entry name" value="Glycine betaine/L-proline ABC transporter ATP-binding protein"/>
    <property type="match status" value="1"/>
</dbReference>
<dbReference type="PANTHER" id="PTHR43869:SF1">
    <property type="entry name" value="GLYCINE BETAINE_PROLINE BETAINE TRANSPORT SYSTEM ATP-BINDING PROTEIN PROV"/>
    <property type="match status" value="1"/>
</dbReference>
<evidence type="ECO:0000256" key="2">
    <source>
        <dbReference type="ARBA" id="ARBA00022448"/>
    </source>
</evidence>
<dbReference type="SMART" id="SM00116">
    <property type="entry name" value="CBS"/>
    <property type="match status" value="2"/>
</dbReference>
<evidence type="ECO:0000259" key="10">
    <source>
        <dbReference type="PROSITE" id="PS51371"/>
    </source>
</evidence>
<feature type="domain" description="ABC transporter" evidence="9">
    <location>
        <begin position="33"/>
        <end position="269"/>
    </location>
</feature>
<comment type="similarity">
    <text evidence="1">Belongs to the ABC transporter superfamily.</text>
</comment>
<dbReference type="InterPro" id="IPR000644">
    <property type="entry name" value="CBS_dom"/>
</dbReference>
<dbReference type="GO" id="GO:0006865">
    <property type="term" value="P:amino acid transport"/>
    <property type="evidence" value="ECO:0007669"/>
    <property type="project" value="UniProtKB-KW"/>
</dbReference>
<evidence type="ECO:0000313" key="11">
    <source>
        <dbReference type="EMBL" id="WMW26427.1"/>
    </source>
</evidence>
<evidence type="ECO:0000313" key="12">
    <source>
        <dbReference type="Proteomes" id="UP001182908"/>
    </source>
</evidence>
<dbReference type="InterPro" id="IPR027417">
    <property type="entry name" value="P-loop_NTPase"/>
</dbReference>
<keyword evidence="8" id="KW-0129">CBS domain</keyword>
<feature type="domain" description="CBS" evidence="10">
    <location>
        <begin position="344"/>
        <end position="400"/>
    </location>
</feature>
<evidence type="ECO:0000256" key="3">
    <source>
        <dbReference type="ARBA" id="ARBA00022605"/>
    </source>
</evidence>
<sequence>MTIHRKKKIEVRNLVKIFGKNPQKAISLVEQGVSKQEIFERTKQTVGLYNVSFDVYEGETFVLMGLSGSGKSTLLRCLNRLIEPSDGHILIDGDDIATMDDKELRETRRKKLSMVFQGFALLPHRTVIDNVAFGLEIQGVSKEERYPKAEDAVAKVGLKGYESSKTSQLSGGMQQRVGLARALATDPDVLLMDEAFSALDPLIRSEMQDELLALQDKMKKTIVFVSHDLDEALKLGDRIAIMKDGVIAQIGTAEEILTEPADDYVSEFVAGVDRTKILTAENVMKRPEPVVSINAGLKVALQLMKKHGISSIFVVDPEKVIKGILFIDDAVAAVKDKKTLQDVLVTDILSVKPDVPIKEIIPVMSDSSSPLAVINENNKLIGVIVRGSILGALAITEGDQNGLT</sequence>
<reference evidence="11 12" key="1">
    <citation type="submission" date="2023-08" db="EMBL/GenBank/DDBJ databases">
        <title>Methanolobus mangrovi sp. nov. and Methanolobus sediminis sp. nov, two novel methylotrophic methanogens isolated from mangrove sediments in China.</title>
        <authorList>
            <person name="Zhou J."/>
        </authorList>
    </citation>
    <scope>NUCLEOTIDE SEQUENCE [LARGE SCALE GENOMIC DNA]</scope>
    <source>
        <strain evidence="11 12">FTZ6</strain>
    </source>
</reference>
<evidence type="ECO:0000256" key="7">
    <source>
        <dbReference type="ARBA" id="ARBA00023167"/>
    </source>
</evidence>
<organism evidence="11 12">
    <name type="scientific">Methanolobus sediminis</name>
    <dbReference type="NCBI Taxonomy" id="3072978"/>
    <lineage>
        <taxon>Archaea</taxon>
        <taxon>Methanobacteriati</taxon>
        <taxon>Methanobacteriota</taxon>
        <taxon>Stenosarchaea group</taxon>
        <taxon>Methanomicrobia</taxon>
        <taxon>Methanosarcinales</taxon>
        <taxon>Methanosarcinaceae</taxon>
        <taxon>Methanolobus</taxon>
    </lineage>
</organism>
<dbReference type="InterPro" id="IPR017871">
    <property type="entry name" value="ABC_transporter-like_CS"/>
</dbReference>
<dbReference type="GO" id="GO:0006950">
    <property type="term" value="P:response to stress"/>
    <property type="evidence" value="ECO:0007669"/>
    <property type="project" value="UniProtKB-ARBA"/>
</dbReference>
<dbReference type="SMART" id="SM00382">
    <property type="entry name" value="AAA"/>
    <property type="match status" value="1"/>
</dbReference>
<evidence type="ECO:0000256" key="1">
    <source>
        <dbReference type="ARBA" id="ARBA00005417"/>
    </source>
</evidence>
<dbReference type="EMBL" id="CP133592">
    <property type="protein sequence ID" value="WMW26427.1"/>
    <property type="molecule type" value="Genomic_DNA"/>
</dbReference>